<dbReference type="AlphaFoldDB" id="A0A423VZ40"/>
<gene>
    <name evidence="3" type="ORF">VMCG_07669</name>
</gene>
<dbReference type="OrthoDB" id="3045089at2759"/>
<keyword evidence="4" id="KW-1185">Reference proteome</keyword>
<feature type="region of interest" description="Disordered" evidence="1">
    <location>
        <begin position="1"/>
        <end position="212"/>
    </location>
</feature>
<dbReference type="InterPro" id="IPR054464">
    <property type="entry name" value="ULD_fung"/>
</dbReference>
<dbReference type="EMBL" id="LKEA01000033">
    <property type="protein sequence ID" value="ROV96299.1"/>
    <property type="molecule type" value="Genomic_DNA"/>
</dbReference>
<name>A0A423VZ40_9PEZI</name>
<dbReference type="Pfam" id="PF22893">
    <property type="entry name" value="ULD_2"/>
    <property type="match status" value="1"/>
</dbReference>
<dbReference type="Proteomes" id="UP000283895">
    <property type="component" value="Unassembled WGS sequence"/>
</dbReference>
<feature type="compositionally biased region" description="Polar residues" evidence="1">
    <location>
        <begin position="91"/>
        <end position="104"/>
    </location>
</feature>
<feature type="domain" description="Ubiquitin-like" evidence="2">
    <location>
        <begin position="226"/>
        <end position="277"/>
    </location>
</feature>
<feature type="compositionally biased region" description="Basic and acidic residues" evidence="1">
    <location>
        <begin position="174"/>
        <end position="193"/>
    </location>
</feature>
<protein>
    <recommendedName>
        <fullName evidence="2">Ubiquitin-like domain-containing protein</fullName>
    </recommendedName>
</protein>
<evidence type="ECO:0000259" key="2">
    <source>
        <dbReference type="Pfam" id="PF22893"/>
    </source>
</evidence>
<feature type="compositionally biased region" description="Basic and acidic residues" evidence="1">
    <location>
        <begin position="41"/>
        <end position="51"/>
    </location>
</feature>
<evidence type="ECO:0000313" key="4">
    <source>
        <dbReference type="Proteomes" id="UP000283895"/>
    </source>
</evidence>
<accession>A0A423VZ40</accession>
<comment type="caution">
    <text evidence="3">The sequence shown here is derived from an EMBL/GenBank/DDBJ whole genome shotgun (WGS) entry which is preliminary data.</text>
</comment>
<proteinExistence type="predicted"/>
<sequence length="347" mass="37784">MDEPKDSGSTATSNETATGKAAEDADANASTDDISPIASHLGHEAEIDMNRRKQKFISIDDRDGATAEVNVPEDVRQSREGPAAHVASSGLGESSLNDQRSSAAETDEEGVPGNSTLYHSVAVSEKDTYSPPPSSPSLKSSENSYRSFDPLIDEPPGKTDHRRYDTDPEETDDEKYQKNIDKGKGKEVAERVPDPGPVPPAEAQQSQPLNNVPWVQDPERPPQKFPIRFIDCVGRSFVWPWKKAQTWKGAKRLVESAFLYVDVLGPHVFAGHYDLTIQEMWSDPKTAAISPTLASYPPATTQPSSSNWDIPTELSARINQATKWTVGYRRPQGDRAAVGISSADGVA</sequence>
<feature type="compositionally biased region" description="Polar residues" evidence="1">
    <location>
        <begin position="7"/>
        <end position="17"/>
    </location>
</feature>
<evidence type="ECO:0000313" key="3">
    <source>
        <dbReference type="EMBL" id="ROV96299.1"/>
    </source>
</evidence>
<reference evidence="3 4" key="1">
    <citation type="submission" date="2015-09" db="EMBL/GenBank/DDBJ databases">
        <title>Host preference determinants of Valsa canker pathogens revealed by comparative genomics.</title>
        <authorList>
            <person name="Yin Z."/>
            <person name="Huang L."/>
        </authorList>
    </citation>
    <scope>NUCLEOTIDE SEQUENCE [LARGE SCALE GENOMIC DNA]</scope>
    <source>
        <strain evidence="3 4">03-1</strain>
    </source>
</reference>
<evidence type="ECO:0000256" key="1">
    <source>
        <dbReference type="SAM" id="MobiDB-lite"/>
    </source>
</evidence>
<feature type="compositionally biased region" description="Basic and acidic residues" evidence="1">
    <location>
        <begin position="155"/>
        <end position="166"/>
    </location>
</feature>
<organism evidence="3 4">
    <name type="scientific">Cytospora schulzeri</name>
    <dbReference type="NCBI Taxonomy" id="448051"/>
    <lineage>
        <taxon>Eukaryota</taxon>
        <taxon>Fungi</taxon>
        <taxon>Dikarya</taxon>
        <taxon>Ascomycota</taxon>
        <taxon>Pezizomycotina</taxon>
        <taxon>Sordariomycetes</taxon>
        <taxon>Sordariomycetidae</taxon>
        <taxon>Diaporthales</taxon>
        <taxon>Cytosporaceae</taxon>
        <taxon>Cytospora</taxon>
    </lineage>
</organism>